<evidence type="ECO:0000256" key="12">
    <source>
        <dbReference type="ARBA" id="ARBA00023242"/>
    </source>
</evidence>
<evidence type="ECO:0000256" key="15">
    <source>
        <dbReference type="SAM" id="MobiDB-lite"/>
    </source>
</evidence>
<dbReference type="GO" id="GO:0070987">
    <property type="term" value="P:error-free translesion synthesis"/>
    <property type="evidence" value="ECO:0007669"/>
    <property type="project" value="TreeGrafter"/>
</dbReference>
<dbReference type="InterPro" id="IPR038401">
    <property type="entry name" value="Rev1_C_sf"/>
</dbReference>
<dbReference type="GO" id="GO:0042276">
    <property type="term" value="P:error-prone translesion synthesis"/>
    <property type="evidence" value="ECO:0007669"/>
    <property type="project" value="InterPro"/>
</dbReference>
<comment type="caution">
    <text evidence="18">The sequence shown here is derived from an EMBL/GenBank/DDBJ whole genome shotgun (WGS) entry which is preliminary data.</text>
</comment>
<dbReference type="Gene3D" id="3.30.1490.100">
    <property type="entry name" value="DNA polymerase, Y-family, little finger domain"/>
    <property type="match status" value="1"/>
</dbReference>
<dbReference type="GO" id="GO:0005634">
    <property type="term" value="C:nucleus"/>
    <property type="evidence" value="ECO:0007669"/>
    <property type="project" value="UniProtKB-SubCell"/>
</dbReference>
<evidence type="ECO:0000313" key="18">
    <source>
        <dbReference type="EMBL" id="KAJ1522288.1"/>
    </source>
</evidence>
<feature type="compositionally biased region" description="Low complexity" evidence="15">
    <location>
        <begin position="854"/>
        <end position="864"/>
    </location>
</feature>
<dbReference type="InterPro" id="IPR036775">
    <property type="entry name" value="DNA_pol_Y-fam_lit_finger_sf"/>
</dbReference>
<name>A0AAV7XBM9_9NEOP</name>
<keyword evidence="19" id="KW-1185">Reference proteome</keyword>
<sequence length="1152" mass="128684">MNKKRQRAEIGGDNGFEEWGGYMAAKKSKLHEQFLEQVKKQGQEASSSSDIFSNVSVFVNGYTVPGADEIKRIMMIHGGVYHHYFSTERTTHIIASNLPNVKIKKLKSLHVNVVKPEWITACIDANRQVDFRPFLLYSHQSTAQPSIRAFAAQGAPAPAPNQNMPNNCDDDSDSDAEKPVGTLPGDNDVMNSNVHEYDERESSEDLFASPELQAPQKAPSYASNNSSGKCQEESNNTKENGYELSVREESEDLFASPELQVPQKAPSCASGFQEKSRKTKENRLEFAERGDSEDLFSSSPEEQELQESAIHAQHIPTIPSVSKGESSKTGNSARCASEPNFLAEFYRNSRLHHISTMGAMFKQLVSDMRQKKNYFPGIVRLKEWKQQNFKAKLNDCYDDDDEFGSSMENNFSKSDPSNMIRNPGRIIMHIDMDCFFVSVGIRKYPHLQGKPVAVTHSKGNSSTAQRNGSDRKFEFNYYKERLEAKLKHKNINGNEALQSRVSWADGIDDTDSLAEIASCSYEAREKGVKNGMFVGAALKLCPSLYTIPYDFEEYDKVAKILYSTVASYTVDIEAVSCDEMFVDCTDVLHKTNCSPIEFGSFLRKEIKEKTQCPASTGFGSNRLLARLATRKAKPDGMFHLEQSMVVEYMMSVDVKDLPGVGRTMAGQLQGMDVVTCGDLQKLSKAELCEEMGAKTGELLYNLCRGQDNRPLNFDHQRKSVSAEVNYGIRFKNQQETDLFIRQLAVEVETRLKEAHVKGCSVTLKLLVRAKDAPIETAKYMGHGVCDTLSRSSKLSRAVCDADSIADEALQMLKKLCVNPCDLRGIGIQISQLESLNNVSAGALDRFIIKNNQASTSVSTSKQPSKSPPKPVETIISPKKTVSLSRKSPAKKKVLSHKGTITIDQFMGARRKTTRQDNVAKLPAPTELDLEVLEALPDDIRNEVLEAYSSNSKTERDQLAAGSGNAPRTDCCPISPIPRIDMEISYSQVDPTFLEALPSDMRKELEADFCHRKAQKQVKKSFENGLCGTKPGPSHSLDSGVPHCLMKKSILKNFLSKPSEIKEMIRQWVLQENEPQPCDVHILEHYFCDLVHEKSIDDLHVIFKFFRRFVVGHAGTVWKMIFNEILATVQASMHHVYNSSLQVEDADMSSSSE</sequence>
<dbReference type="GO" id="GO:0003887">
    <property type="term" value="F:DNA-directed DNA polymerase activity"/>
    <property type="evidence" value="ECO:0007669"/>
    <property type="project" value="InterPro"/>
</dbReference>
<dbReference type="Gene3D" id="3.30.70.270">
    <property type="match status" value="2"/>
</dbReference>
<dbReference type="PROSITE" id="PS50173">
    <property type="entry name" value="UMUC"/>
    <property type="match status" value="1"/>
</dbReference>
<evidence type="ECO:0000256" key="8">
    <source>
        <dbReference type="ARBA" id="ARBA00022763"/>
    </source>
</evidence>
<keyword evidence="8 13" id="KW-0227">DNA damage</keyword>
<dbReference type="PANTHER" id="PTHR45990">
    <property type="entry name" value="DNA REPAIR PROTEIN REV1"/>
    <property type="match status" value="1"/>
</dbReference>
<dbReference type="InterPro" id="IPR043128">
    <property type="entry name" value="Rev_trsase/Diguanyl_cyclase"/>
</dbReference>
<evidence type="ECO:0000256" key="1">
    <source>
        <dbReference type="ARBA" id="ARBA00004123"/>
    </source>
</evidence>
<feature type="compositionally biased region" description="Low complexity" evidence="15">
    <location>
        <begin position="152"/>
        <end position="167"/>
    </location>
</feature>
<dbReference type="Pfam" id="PF14377">
    <property type="entry name" value="UBM"/>
    <property type="match status" value="2"/>
</dbReference>
<dbReference type="EC" id="2.7.7.-" evidence="13"/>
<dbReference type="PIRSF" id="PIRSF036573">
    <property type="entry name" value="REV1"/>
    <property type="match status" value="1"/>
</dbReference>
<reference evidence="18" key="1">
    <citation type="submission" date="2022-12" db="EMBL/GenBank/DDBJ databases">
        <title>Chromosome-level genome assembly of the bean flower thrips Megalurothrips usitatus.</title>
        <authorList>
            <person name="Ma L."/>
            <person name="Liu Q."/>
            <person name="Li H."/>
            <person name="Cai W."/>
        </authorList>
    </citation>
    <scope>NUCLEOTIDE SEQUENCE</scope>
    <source>
        <strain evidence="18">Cailab_2022a</strain>
    </source>
</reference>
<dbReference type="InterPro" id="IPR036420">
    <property type="entry name" value="BRCT_dom_sf"/>
</dbReference>
<dbReference type="Pfam" id="PF21999">
    <property type="entry name" value="IMS_HHH_1"/>
    <property type="match status" value="1"/>
</dbReference>
<dbReference type="Gene3D" id="3.40.1170.60">
    <property type="match status" value="1"/>
</dbReference>
<feature type="binding site" evidence="14">
    <location>
        <position position="431"/>
    </location>
    <ligand>
        <name>Mg(2+)</name>
        <dbReference type="ChEBI" id="CHEBI:18420"/>
        <label>1</label>
    </ligand>
</feature>
<dbReference type="GO" id="GO:0006281">
    <property type="term" value="P:DNA repair"/>
    <property type="evidence" value="ECO:0007669"/>
    <property type="project" value="UniProtKB-KW"/>
</dbReference>
<keyword evidence="7 14" id="KW-0479">Metal-binding</keyword>
<evidence type="ECO:0000256" key="10">
    <source>
        <dbReference type="ARBA" id="ARBA00023125"/>
    </source>
</evidence>
<evidence type="ECO:0000256" key="5">
    <source>
        <dbReference type="ARBA" id="ARBA00022679"/>
    </source>
</evidence>
<feature type="compositionally biased region" description="Basic and acidic residues" evidence="15">
    <location>
        <begin position="274"/>
        <end position="292"/>
    </location>
</feature>
<evidence type="ECO:0000313" key="19">
    <source>
        <dbReference type="Proteomes" id="UP001075354"/>
    </source>
</evidence>
<evidence type="ECO:0000256" key="14">
    <source>
        <dbReference type="PIRSR" id="PIRSR036573-2"/>
    </source>
</evidence>
<dbReference type="SUPFAM" id="SSF56672">
    <property type="entry name" value="DNA/RNA polymerases"/>
    <property type="match status" value="1"/>
</dbReference>
<feature type="region of interest" description="Disordered" evidence="15">
    <location>
        <begin position="854"/>
        <end position="873"/>
    </location>
</feature>
<dbReference type="Proteomes" id="UP001075354">
    <property type="component" value="Chromosome 12"/>
</dbReference>
<protein>
    <recommendedName>
        <fullName evidence="3 13">DNA repair protein REV1</fullName>
        <ecNumber evidence="13">2.7.7.-</ecNumber>
    </recommendedName>
</protein>
<keyword evidence="4 13" id="KW-0237">DNA synthesis</keyword>
<evidence type="ECO:0000256" key="6">
    <source>
        <dbReference type="ARBA" id="ARBA00022695"/>
    </source>
</evidence>
<dbReference type="Pfam" id="PF16727">
    <property type="entry name" value="REV1_C"/>
    <property type="match status" value="1"/>
</dbReference>
<comment type="similarity">
    <text evidence="2 13">Belongs to the DNA polymerase type-Y family.</text>
</comment>
<evidence type="ECO:0000259" key="16">
    <source>
        <dbReference type="PROSITE" id="PS50172"/>
    </source>
</evidence>
<dbReference type="FunFam" id="3.40.50.10190:FF:000011">
    <property type="entry name" value="DNA repair protein REV1"/>
    <property type="match status" value="1"/>
</dbReference>
<comment type="cofactor">
    <cofactor evidence="14">
        <name>Mg(2+)</name>
        <dbReference type="ChEBI" id="CHEBI:18420"/>
    </cofactor>
    <text evidence="14">Binds 2 magnesium ions.</text>
</comment>
<evidence type="ECO:0000256" key="13">
    <source>
        <dbReference type="PIRNR" id="PIRNR036573"/>
    </source>
</evidence>
<feature type="binding site" evidence="14">
    <location>
        <position position="579"/>
    </location>
    <ligand>
        <name>Mg(2+)</name>
        <dbReference type="ChEBI" id="CHEBI:18420"/>
        <label>1</label>
    </ligand>
</feature>
<evidence type="ECO:0000256" key="2">
    <source>
        <dbReference type="ARBA" id="ARBA00010945"/>
    </source>
</evidence>
<feature type="binding site" evidence="14">
    <location>
        <position position="578"/>
    </location>
    <ligand>
        <name>Mg(2+)</name>
        <dbReference type="ChEBI" id="CHEBI:18420"/>
        <label>1</label>
    </ligand>
</feature>
<feature type="region of interest" description="Disordered" evidence="15">
    <location>
        <begin position="947"/>
        <end position="966"/>
    </location>
</feature>
<dbReference type="CDD" id="cd01701">
    <property type="entry name" value="PolY_Rev1"/>
    <property type="match status" value="1"/>
</dbReference>
<keyword evidence="9 14" id="KW-0460">Magnesium</keyword>
<dbReference type="FunFam" id="3.30.1490.100:FF:000001">
    <property type="entry name" value="DNA repair protein REV1"/>
    <property type="match status" value="1"/>
</dbReference>
<accession>A0AAV7XBM9</accession>
<dbReference type="InterPro" id="IPR017961">
    <property type="entry name" value="DNA_pol_Y-fam_little_finger"/>
</dbReference>
<keyword evidence="12 13" id="KW-0539">Nucleus</keyword>
<evidence type="ECO:0000256" key="9">
    <source>
        <dbReference type="ARBA" id="ARBA00022842"/>
    </source>
</evidence>
<dbReference type="GO" id="GO:0017125">
    <property type="term" value="F:deoxycytidyl transferase activity"/>
    <property type="evidence" value="ECO:0007669"/>
    <property type="project" value="TreeGrafter"/>
</dbReference>
<dbReference type="SMART" id="SM00292">
    <property type="entry name" value="BRCT"/>
    <property type="match status" value="1"/>
</dbReference>
<proteinExistence type="inferred from homology"/>
<dbReference type="Gene3D" id="6.10.250.1490">
    <property type="match status" value="1"/>
</dbReference>
<feature type="domain" description="BRCT" evidence="16">
    <location>
        <begin position="47"/>
        <end position="136"/>
    </location>
</feature>
<dbReference type="CDD" id="cd17719">
    <property type="entry name" value="BRCT_Rev1"/>
    <property type="match status" value="1"/>
</dbReference>
<dbReference type="Pfam" id="PF00817">
    <property type="entry name" value="IMS"/>
    <property type="match status" value="1"/>
</dbReference>
<keyword evidence="6 13" id="KW-0548">Nucleotidyltransferase</keyword>
<gene>
    <name evidence="18" type="ORF">ONE63_002587</name>
</gene>
<dbReference type="AlphaFoldDB" id="A0AAV7XBM9"/>
<comment type="subcellular location">
    <subcellularLocation>
        <location evidence="1 13">Nucleus</location>
    </subcellularLocation>
</comment>
<dbReference type="Pfam" id="PF11799">
    <property type="entry name" value="IMS_C"/>
    <property type="match status" value="1"/>
</dbReference>
<dbReference type="InterPro" id="IPR031991">
    <property type="entry name" value="Rev1_C"/>
</dbReference>
<dbReference type="Gene3D" id="1.20.58.1280">
    <property type="entry name" value="DNA repair protein Rev1, C-terminal domain"/>
    <property type="match status" value="1"/>
</dbReference>
<dbReference type="PANTHER" id="PTHR45990:SF1">
    <property type="entry name" value="DNA REPAIR PROTEIN REV1"/>
    <property type="match status" value="1"/>
</dbReference>
<dbReference type="InterPro" id="IPR012112">
    <property type="entry name" value="REV1"/>
</dbReference>
<dbReference type="EMBL" id="JAPTSV010000012">
    <property type="protein sequence ID" value="KAJ1522288.1"/>
    <property type="molecule type" value="Genomic_DNA"/>
</dbReference>
<dbReference type="GO" id="GO:0003684">
    <property type="term" value="F:damaged DNA binding"/>
    <property type="evidence" value="ECO:0007669"/>
    <property type="project" value="UniProtKB-UniRule"/>
</dbReference>
<organism evidence="18 19">
    <name type="scientific">Megalurothrips usitatus</name>
    <name type="common">bean blossom thrips</name>
    <dbReference type="NCBI Taxonomy" id="439358"/>
    <lineage>
        <taxon>Eukaryota</taxon>
        <taxon>Metazoa</taxon>
        <taxon>Ecdysozoa</taxon>
        <taxon>Arthropoda</taxon>
        <taxon>Hexapoda</taxon>
        <taxon>Insecta</taxon>
        <taxon>Pterygota</taxon>
        <taxon>Neoptera</taxon>
        <taxon>Paraneoptera</taxon>
        <taxon>Thysanoptera</taxon>
        <taxon>Terebrantia</taxon>
        <taxon>Thripoidea</taxon>
        <taxon>Thripidae</taxon>
        <taxon>Megalurothrips</taxon>
    </lineage>
</organism>
<dbReference type="InterPro" id="IPR053848">
    <property type="entry name" value="IMS_HHH_1"/>
</dbReference>
<dbReference type="InterPro" id="IPR043502">
    <property type="entry name" value="DNA/RNA_pol_sf"/>
</dbReference>
<dbReference type="InterPro" id="IPR001357">
    <property type="entry name" value="BRCT_dom"/>
</dbReference>
<keyword evidence="10 13" id="KW-0238">DNA-binding</keyword>
<dbReference type="GO" id="GO:0046872">
    <property type="term" value="F:metal ion binding"/>
    <property type="evidence" value="ECO:0007669"/>
    <property type="project" value="UniProtKB-KW"/>
</dbReference>
<keyword evidence="5 13" id="KW-0808">Transferase</keyword>
<evidence type="ECO:0000256" key="11">
    <source>
        <dbReference type="ARBA" id="ARBA00023204"/>
    </source>
</evidence>
<dbReference type="InterPro" id="IPR025527">
    <property type="entry name" value="HUWE1/Rev1_UBM"/>
</dbReference>
<evidence type="ECO:0000256" key="7">
    <source>
        <dbReference type="ARBA" id="ARBA00022723"/>
    </source>
</evidence>
<dbReference type="SUPFAM" id="SSF52113">
    <property type="entry name" value="BRCT domain"/>
    <property type="match status" value="1"/>
</dbReference>
<dbReference type="Gene3D" id="6.10.250.1630">
    <property type="match status" value="1"/>
</dbReference>
<comment type="function">
    <text evidence="13">Deoxycytidyl transferase involved in DNA repair. Transfers a dCMP residue from dCTP to the 3'-end of a DNA primer in a template-dependent reaction. May assist in the first step in the bypass of abasic lesions by the insertion of a nucleotide opposite the lesion. Required for normal induction of mutations by physical and chemical agents.</text>
</comment>
<evidence type="ECO:0000256" key="3">
    <source>
        <dbReference type="ARBA" id="ARBA00020399"/>
    </source>
</evidence>
<feature type="region of interest" description="Disordered" evidence="15">
    <location>
        <begin position="152"/>
        <end position="301"/>
    </location>
</feature>
<dbReference type="InterPro" id="IPR001126">
    <property type="entry name" value="UmuC"/>
</dbReference>
<feature type="domain" description="UmuC" evidence="17">
    <location>
        <begin position="427"/>
        <end position="661"/>
    </location>
</feature>
<evidence type="ECO:0000256" key="4">
    <source>
        <dbReference type="ARBA" id="ARBA00022634"/>
    </source>
</evidence>
<keyword evidence="11 13" id="KW-0234">DNA repair</keyword>
<evidence type="ECO:0000259" key="17">
    <source>
        <dbReference type="PROSITE" id="PS50173"/>
    </source>
</evidence>
<dbReference type="SUPFAM" id="SSF100879">
    <property type="entry name" value="Lesion bypass DNA polymerase (Y-family), little finger domain"/>
    <property type="match status" value="1"/>
</dbReference>
<dbReference type="Gene3D" id="3.40.50.10190">
    <property type="entry name" value="BRCT domain"/>
    <property type="match status" value="1"/>
</dbReference>
<dbReference type="PROSITE" id="PS50172">
    <property type="entry name" value="BRCT"/>
    <property type="match status" value="1"/>
</dbReference>
<dbReference type="Gene3D" id="1.10.150.20">
    <property type="entry name" value="5' to 3' exonuclease, C-terminal subdomain"/>
    <property type="match status" value="1"/>
</dbReference>
<dbReference type="Pfam" id="PF00533">
    <property type="entry name" value="BRCT"/>
    <property type="match status" value="1"/>
</dbReference>